<sequence>MHFLYLELDFPLFWTNFDIVEAIRAKIACAKGNKLLGYSVFQNPEFRDLSSTPDFVKAGYSYAGSETDPLTDINSALFTHLLCGFANVNDSTNQLFIPNATDKQQFSEFTKQVKLTNPSVVTLISIWNGQPETAQGILGKKGNTSVLSSMITNPSSRKSFIGSSIKTARHYSFQGIDLFWLWPQTASGMSNMEIFLDEWRTAVDSEARNSADSKLILTMALHYLPTVFTNLSYPVDSIRRNLDWAHVVAYDYHLPSLENSTQAHAALYDPSSHFNTDFGIKEWLRRGFLSNKLLLGLPYHGYAWALKSPKESAIGVPSSGLAVTQDGSMGYSYIKAYIRSYGASTSYNATYVVNYCTIGSIWINFDDVEAIRDKIAYAKRNKLLGYNVFQVVNDYNWMLSQAAQEEEIDDGNKQRLLLFILLPVAIILIIGPALLFLRSRIFKSKG</sequence>
<reference evidence="1 2" key="1">
    <citation type="journal article" date="2022" name="DNA Res.">
        <title>Chromosomal-level genome assembly of the orchid tree Bauhinia variegata (Leguminosae; Cercidoideae) supports the allotetraploid origin hypothesis of Bauhinia.</title>
        <authorList>
            <person name="Zhong Y."/>
            <person name="Chen Y."/>
            <person name="Zheng D."/>
            <person name="Pang J."/>
            <person name="Liu Y."/>
            <person name="Luo S."/>
            <person name="Meng S."/>
            <person name="Qian L."/>
            <person name="Wei D."/>
            <person name="Dai S."/>
            <person name="Zhou R."/>
        </authorList>
    </citation>
    <scope>NUCLEOTIDE SEQUENCE [LARGE SCALE GENOMIC DNA]</scope>
    <source>
        <strain evidence="1">BV-YZ2020</strain>
    </source>
</reference>
<name>A0ACB9NGH9_BAUVA</name>
<protein>
    <submittedName>
        <fullName evidence="1">Uncharacterized protein</fullName>
    </submittedName>
</protein>
<evidence type="ECO:0000313" key="1">
    <source>
        <dbReference type="EMBL" id="KAI4335593.1"/>
    </source>
</evidence>
<keyword evidence="2" id="KW-1185">Reference proteome</keyword>
<organism evidence="1 2">
    <name type="scientific">Bauhinia variegata</name>
    <name type="common">Purple orchid tree</name>
    <name type="synonym">Phanera variegata</name>
    <dbReference type="NCBI Taxonomy" id="167791"/>
    <lineage>
        <taxon>Eukaryota</taxon>
        <taxon>Viridiplantae</taxon>
        <taxon>Streptophyta</taxon>
        <taxon>Embryophyta</taxon>
        <taxon>Tracheophyta</taxon>
        <taxon>Spermatophyta</taxon>
        <taxon>Magnoliopsida</taxon>
        <taxon>eudicotyledons</taxon>
        <taxon>Gunneridae</taxon>
        <taxon>Pentapetalae</taxon>
        <taxon>rosids</taxon>
        <taxon>fabids</taxon>
        <taxon>Fabales</taxon>
        <taxon>Fabaceae</taxon>
        <taxon>Cercidoideae</taxon>
        <taxon>Cercideae</taxon>
        <taxon>Bauhiniinae</taxon>
        <taxon>Bauhinia</taxon>
    </lineage>
</organism>
<comment type="caution">
    <text evidence="1">The sequence shown here is derived from an EMBL/GenBank/DDBJ whole genome shotgun (WGS) entry which is preliminary data.</text>
</comment>
<accession>A0ACB9NGH9</accession>
<evidence type="ECO:0000313" key="2">
    <source>
        <dbReference type="Proteomes" id="UP000828941"/>
    </source>
</evidence>
<dbReference type="Proteomes" id="UP000828941">
    <property type="component" value="Chromosome 6"/>
</dbReference>
<gene>
    <name evidence="1" type="ORF">L6164_014227</name>
</gene>
<proteinExistence type="predicted"/>
<dbReference type="EMBL" id="CM039431">
    <property type="protein sequence ID" value="KAI4335593.1"/>
    <property type="molecule type" value="Genomic_DNA"/>
</dbReference>